<dbReference type="InterPro" id="IPR029044">
    <property type="entry name" value="Nucleotide-diphossugar_trans"/>
</dbReference>
<protein>
    <recommendedName>
        <fullName evidence="1">Glycosyltransferase 2-like domain-containing protein</fullName>
    </recommendedName>
</protein>
<dbReference type="EMBL" id="BHWB01000003">
    <property type="protein sequence ID" value="GCB34562.1"/>
    <property type="molecule type" value="Genomic_DNA"/>
</dbReference>
<dbReference type="PANTHER" id="PTHR43685">
    <property type="entry name" value="GLYCOSYLTRANSFERASE"/>
    <property type="match status" value="1"/>
</dbReference>
<reference evidence="2 3" key="1">
    <citation type="submission" date="2018-10" db="EMBL/GenBank/DDBJ databases">
        <title>Draft Genome Sequence of Bacteroides sp. KCTC 15687.</title>
        <authorList>
            <person name="Yu S.Y."/>
            <person name="Kim J.S."/>
            <person name="Oh B.S."/>
            <person name="Park S.H."/>
            <person name="Kang S.W."/>
            <person name="Park J.E."/>
            <person name="Choi S.H."/>
            <person name="Han K.I."/>
            <person name="Lee K.C."/>
            <person name="Eom M.K."/>
            <person name="Suh M.K."/>
            <person name="Lee D.H."/>
            <person name="Yoon H."/>
            <person name="Kim B."/>
            <person name="Yang S.J."/>
            <person name="Lee J.S."/>
            <person name="Lee J.H."/>
        </authorList>
    </citation>
    <scope>NUCLEOTIDE SEQUENCE [LARGE SCALE GENOMIC DNA]</scope>
    <source>
        <strain evidence="2 3">KCTC 15687</strain>
    </source>
</reference>
<comment type="caution">
    <text evidence="2">The sequence shown here is derived from an EMBL/GenBank/DDBJ whole genome shotgun (WGS) entry which is preliminary data.</text>
</comment>
<dbReference type="RefSeq" id="WP_125040740.1">
    <property type="nucleotide sequence ID" value="NZ_BHWB01000003.1"/>
</dbReference>
<dbReference type="InterPro" id="IPR050834">
    <property type="entry name" value="Glycosyltransf_2"/>
</dbReference>
<accession>A0A401LSJ4</accession>
<evidence type="ECO:0000313" key="2">
    <source>
        <dbReference type="EMBL" id="GCB34562.1"/>
    </source>
</evidence>
<evidence type="ECO:0000313" key="3">
    <source>
        <dbReference type="Proteomes" id="UP000288079"/>
    </source>
</evidence>
<dbReference type="InterPro" id="IPR001173">
    <property type="entry name" value="Glyco_trans_2-like"/>
</dbReference>
<evidence type="ECO:0000259" key="1">
    <source>
        <dbReference type="Pfam" id="PF00535"/>
    </source>
</evidence>
<dbReference type="PANTHER" id="PTHR43685:SF3">
    <property type="entry name" value="SLR2126 PROTEIN"/>
    <property type="match status" value="1"/>
</dbReference>
<dbReference type="Proteomes" id="UP000288079">
    <property type="component" value="Unassembled WGS sequence"/>
</dbReference>
<dbReference type="OrthoDB" id="9802649at2"/>
<keyword evidence="3" id="KW-1185">Reference proteome</keyword>
<dbReference type="Gene3D" id="3.90.550.10">
    <property type="entry name" value="Spore Coat Polysaccharide Biosynthesis Protein SpsA, Chain A"/>
    <property type="match status" value="1"/>
</dbReference>
<proteinExistence type="predicted"/>
<dbReference type="Pfam" id="PF00535">
    <property type="entry name" value="Glycos_transf_2"/>
    <property type="match status" value="1"/>
</dbReference>
<dbReference type="SUPFAM" id="SSF53448">
    <property type="entry name" value="Nucleotide-diphospho-sugar transferases"/>
    <property type="match status" value="1"/>
</dbReference>
<name>A0A401LSJ4_9BACE</name>
<organism evidence="2 3">
    <name type="scientific">Bacteroides faecalis</name>
    <dbReference type="NCBI Taxonomy" id="2447885"/>
    <lineage>
        <taxon>Bacteria</taxon>
        <taxon>Pseudomonadati</taxon>
        <taxon>Bacteroidota</taxon>
        <taxon>Bacteroidia</taxon>
        <taxon>Bacteroidales</taxon>
        <taxon>Bacteroidaceae</taxon>
        <taxon>Bacteroides</taxon>
    </lineage>
</organism>
<dbReference type="AlphaFoldDB" id="A0A401LSJ4"/>
<feature type="domain" description="Glycosyltransferase 2-like" evidence="1">
    <location>
        <begin position="6"/>
        <end position="143"/>
    </location>
</feature>
<gene>
    <name evidence="2" type="ORF">KGMB02408_15070</name>
</gene>
<sequence>MKFALVTTVYNEESNIRNFLSSYLNQTVYADEFVILDGGSTDNTVFILKEFSKAYPFLNINIIVDERCSKKVSKGAIAKGRNIAISNTSKSSDYIVVTDAGCLLEKRWFEEIIKPFYKGAELVCGYYSILVENDFDRKYSKIFLPKNDNFLPSSRSFAFKKECWEAVGGYPEETYTAEDTFFDLKLIDKKYKMLRAPKAIVYWKIAKDENDLRKKIYAYGYGEGMLHLYKLRYLFRLFSLVIPIYPLIHSQGLALCYKFYFYQVRGYLAGLLYSCKR</sequence>